<dbReference type="SUPFAM" id="SSF56300">
    <property type="entry name" value="Metallo-dependent phosphatases"/>
    <property type="match status" value="1"/>
</dbReference>
<proteinExistence type="predicted"/>
<dbReference type="InterPro" id="IPR004843">
    <property type="entry name" value="Calcineurin-like_PHP"/>
</dbReference>
<feature type="domain" description="Calcineurin-like phosphoesterase" evidence="1">
    <location>
        <begin position="3"/>
        <end position="151"/>
    </location>
</feature>
<evidence type="ECO:0000313" key="3">
    <source>
        <dbReference type="Proteomes" id="UP001063350"/>
    </source>
</evidence>
<name>A0A915UAM8_9BACT</name>
<dbReference type="EMBL" id="AP024233">
    <property type="protein sequence ID" value="BCO10116.1"/>
    <property type="molecule type" value="Genomic_DNA"/>
</dbReference>
<dbReference type="KEGG" id="ddu:GF1_24920"/>
<gene>
    <name evidence="2" type="ORF">GF1_24920</name>
</gene>
<dbReference type="AlphaFoldDB" id="A0A915UAM8"/>
<dbReference type="RefSeq" id="WP_267926853.1">
    <property type="nucleotide sequence ID" value="NZ_AP024233.1"/>
</dbReference>
<accession>A0A915UAM8</accession>
<sequence length="223" mass="25239">MLRTCVIGDIHGCIHSFSMLLEQVRDRADTIVLLGDYIDRGPASRQVVDRILELKKEHPQVITLQGNHELMLLNYLEGLDQTVFLRVGGLQTLRSYGLDPTREPVTKESLPEEHLAFFTSLPLFWEDNHGIYVHAGLEPGCHLSWQTPDWCLWVRDKFIHSSFDFGKPVIFGHTVFKKPLVEPNKIGIDTGAVYGGRLTALLLPEREFISVPGETTHPFPTSL</sequence>
<dbReference type="InterPro" id="IPR029052">
    <property type="entry name" value="Metallo-depent_PP-like"/>
</dbReference>
<dbReference type="Gene3D" id="3.60.21.10">
    <property type="match status" value="1"/>
</dbReference>
<dbReference type="GO" id="GO:0008803">
    <property type="term" value="F:bis(5'-nucleosyl)-tetraphosphatase (symmetrical) activity"/>
    <property type="evidence" value="ECO:0007669"/>
    <property type="project" value="TreeGrafter"/>
</dbReference>
<keyword evidence="3" id="KW-1185">Reference proteome</keyword>
<reference evidence="2" key="1">
    <citation type="submission" date="2020-12" db="EMBL/GenBank/DDBJ databases">
        <title>Desulfobium dissulfuricans gen. nov., sp. nov., a novel mesophilic, sulfate-reducing bacterium isolated from a deep-sea hydrothermal vent.</title>
        <authorList>
            <person name="Hashimoto Y."/>
            <person name="Tame A."/>
            <person name="Sawayama S."/>
            <person name="Miyazaki J."/>
            <person name="Takai K."/>
            <person name="Nakagawa S."/>
        </authorList>
    </citation>
    <scope>NUCLEOTIDE SEQUENCE</scope>
    <source>
        <strain evidence="2">GF1</strain>
    </source>
</reference>
<dbReference type="PANTHER" id="PTHR42850">
    <property type="entry name" value="METALLOPHOSPHOESTERASE"/>
    <property type="match status" value="1"/>
</dbReference>
<dbReference type="GO" id="GO:0110154">
    <property type="term" value="P:RNA decapping"/>
    <property type="evidence" value="ECO:0007669"/>
    <property type="project" value="TreeGrafter"/>
</dbReference>
<organism evidence="2 3">
    <name type="scientific">Desulfolithobacter dissulfuricans</name>
    <dbReference type="NCBI Taxonomy" id="2795293"/>
    <lineage>
        <taxon>Bacteria</taxon>
        <taxon>Pseudomonadati</taxon>
        <taxon>Thermodesulfobacteriota</taxon>
        <taxon>Desulfobulbia</taxon>
        <taxon>Desulfobulbales</taxon>
        <taxon>Desulfobulbaceae</taxon>
        <taxon>Desulfolithobacter</taxon>
    </lineage>
</organism>
<dbReference type="GO" id="GO:0016791">
    <property type="term" value="F:phosphatase activity"/>
    <property type="evidence" value="ECO:0007669"/>
    <property type="project" value="TreeGrafter"/>
</dbReference>
<dbReference type="PRINTS" id="PR00114">
    <property type="entry name" value="STPHPHTASE"/>
</dbReference>
<evidence type="ECO:0000313" key="2">
    <source>
        <dbReference type="EMBL" id="BCO10116.1"/>
    </source>
</evidence>
<evidence type="ECO:0000259" key="1">
    <source>
        <dbReference type="Pfam" id="PF00149"/>
    </source>
</evidence>
<dbReference type="GO" id="GO:0005737">
    <property type="term" value="C:cytoplasm"/>
    <property type="evidence" value="ECO:0007669"/>
    <property type="project" value="TreeGrafter"/>
</dbReference>
<protein>
    <submittedName>
        <fullName evidence="2">Serine/threonine protein phosphatase</fullName>
    </submittedName>
</protein>
<dbReference type="PANTHER" id="PTHR42850:SF4">
    <property type="entry name" value="ZINC-DEPENDENT ENDOPOLYPHOSPHATASE"/>
    <property type="match status" value="1"/>
</dbReference>
<dbReference type="Proteomes" id="UP001063350">
    <property type="component" value="Chromosome"/>
</dbReference>
<dbReference type="CDD" id="cd00144">
    <property type="entry name" value="MPP_PPP_family"/>
    <property type="match status" value="1"/>
</dbReference>
<dbReference type="InterPro" id="IPR050126">
    <property type="entry name" value="Ap4A_hydrolase"/>
</dbReference>
<dbReference type="Pfam" id="PF00149">
    <property type="entry name" value="Metallophos"/>
    <property type="match status" value="1"/>
</dbReference>
<dbReference type="InterPro" id="IPR006186">
    <property type="entry name" value="Ser/Thr-sp_prot-phosphatase"/>
</dbReference>